<protein>
    <submittedName>
        <fullName evidence="1">Uncharacterized protein</fullName>
    </submittedName>
</protein>
<accession>A0A5B7CUD0</accession>
<evidence type="ECO:0000313" key="2">
    <source>
        <dbReference type="Proteomes" id="UP000324222"/>
    </source>
</evidence>
<proteinExistence type="predicted"/>
<gene>
    <name evidence="1" type="ORF">E2C01_006140</name>
</gene>
<reference evidence="1 2" key="1">
    <citation type="submission" date="2019-05" db="EMBL/GenBank/DDBJ databases">
        <title>Another draft genome of Portunus trituberculatus and its Hox gene families provides insights of decapod evolution.</title>
        <authorList>
            <person name="Jeong J.-H."/>
            <person name="Song I."/>
            <person name="Kim S."/>
            <person name="Choi T."/>
            <person name="Kim D."/>
            <person name="Ryu S."/>
            <person name="Kim W."/>
        </authorList>
    </citation>
    <scope>NUCLEOTIDE SEQUENCE [LARGE SCALE GENOMIC DNA]</scope>
    <source>
        <tissue evidence="1">Muscle</tissue>
    </source>
</reference>
<organism evidence="1 2">
    <name type="scientific">Portunus trituberculatus</name>
    <name type="common">Swimming crab</name>
    <name type="synonym">Neptunus trituberculatus</name>
    <dbReference type="NCBI Taxonomy" id="210409"/>
    <lineage>
        <taxon>Eukaryota</taxon>
        <taxon>Metazoa</taxon>
        <taxon>Ecdysozoa</taxon>
        <taxon>Arthropoda</taxon>
        <taxon>Crustacea</taxon>
        <taxon>Multicrustacea</taxon>
        <taxon>Malacostraca</taxon>
        <taxon>Eumalacostraca</taxon>
        <taxon>Eucarida</taxon>
        <taxon>Decapoda</taxon>
        <taxon>Pleocyemata</taxon>
        <taxon>Brachyura</taxon>
        <taxon>Eubrachyura</taxon>
        <taxon>Portunoidea</taxon>
        <taxon>Portunidae</taxon>
        <taxon>Portuninae</taxon>
        <taxon>Portunus</taxon>
    </lineage>
</organism>
<dbReference type="Proteomes" id="UP000324222">
    <property type="component" value="Unassembled WGS sequence"/>
</dbReference>
<evidence type="ECO:0000313" key="1">
    <source>
        <dbReference type="EMBL" id="MPC13407.1"/>
    </source>
</evidence>
<name>A0A5B7CUD0_PORTR</name>
<comment type="caution">
    <text evidence="1">The sequence shown here is derived from an EMBL/GenBank/DDBJ whole genome shotgun (WGS) entry which is preliminary data.</text>
</comment>
<dbReference type="EMBL" id="VSRR010000279">
    <property type="protein sequence ID" value="MPC13407.1"/>
    <property type="molecule type" value="Genomic_DNA"/>
</dbReference>
<dbReference type="AlphaFoldDB" id="A0A5B7CUD0"/>
<keyword evidence="2" id="KW-1185">Reference proteome</keyword>
<sequence length="90" mass="9986">MSWKINKLGKGSTTHLLRTHVEASADTMSMRAFGGEPLQVCGGCVGGLLLLFLGNGGDQAKVTNLHLPLQRKENVGRLWQRERETERRIN</sequence>